<comment type="caution">
    <text evidence="2">The sequence shown here is derived from an EMBL/GenBank/DDBJ whole genome shotgun (WGS) entry which is preliminary data.</text>
</comment>
<dbReference type="EMBL" id="CAMXCT020000433">
    <property type="protein sequence ID" value="CAL1132100.1"/>
    <property type="molecule type" value="Genomic_DNA"/>
</dbReference>
<accession>A0A9P1FLE0</accession>
<keyword evidence="1" id="KW-1133">Transmembrane helix</keyword>
<sequence>RRVTRKGQDRHQALLRGRQIGIFFLVLLLRQLLFSHLLVWTLLELLRTLATTRLPGCLLKHLSTALIFATGSLEHLSLSSFEFSVRGKQGSRHQYTAWPLVLTFLQSNDFVHAEVEGDLPALPDSGETMAIPVMNRREGVMVAIPVGFFPTQVLEEGNAAVHTDMLGPSTQISLPAVIEEEDGSETAAGYDVDVLLVDFSLGILDNLRLYDPVTEEEELMRASPTASAPAPKRGAKKITTAALAEQVTAIAEALPAVLDQLRSLQANQEKLEGIVTSAGAQAKIPPYRQPFGLPSSKAPALAASRFLHSIGPPPKVRPTTSATVPGLLPGEGFPGEEPNVLPSEEGYQEQIETAGVPEASSGSVQQLLLQQSQALTALVAHISSQDGLQDLGAPGMATAISLKGSGKRERVLNNLATRKGNFMLKVAQNAHRRLKPSDPLPRSLEDFGGKPLFAKYLERHGGYSSSRDLGLVMWLLCQVADQMIQGDSHGAMEMMALVLELDIINTRRQEAIPGKKSKKDEDKVALGVQTRGGLPPEKGEVILGPLARDGLPLAPHDEWVLGEVALGVQTRGVLPPEEGEVILSPSARDVLPSALPWQLPEWAQKFEGLLTWGSLQTFSFGAWCSTLCAQVLKSRFIHTSALAVNPSGAELATLDRLRNLLKAFGSGQDSFEVPGSGRRSATLVSLLADLGEVLTWEGAGGDSYRRGFPGAADGISEVPQDLMRAEELRPYRDLDPSRLKIVGSAAWDPQQYLSDSLWLAYVDPASLIWTNELPIHDIPNLNKESHTSTVQLAKLWDAKGLLFLRRVPSDFHWSDGAMRFFNNYKRDFYHQFQVTSERACSNGVWPLLNEDDVDGLKAYDDLQLRSSQYRYDRTKHGDKFGGSRAGLDRHDGLFQACFNSIPQGDHLGVEFATEAHRGLLAANGLLPPAQELRSDKVFEGHSSLQGLVIDDFFSVSVQHAACPAGSSEAFKAFCQAKSVYESEGLLGSDAKDVVEADKAKIIGGELDSSPAVRALGVVPLGSPVRKRLALAYISLELAKLPSTTDVLHLCLMGGWVHSLLSRRPLMAILSEAFGLVKASDIDRDMPRLVQLARSVAQELVLLSVLCPLMVTDLSATMFDRIYASDASDRKGAFMSRPVSHDIARVMWRTGRKKGGYARMHSRAEALIRKLDPDFEECGNHDDDPPSLPRLDRPRAHRYHFIEICGGAGKVTKYLSQRGWTCGPVLDLDASGHYNLRDIRVLAWILHLLENDLLDSFMVASAVYTDELAYTLAECCHRALKRKLREKSEQTPEVLGLETPLCNDLLVSGDWKVEQQWEWKVAFSWTSEGLEENRLFLLVYGGSLPWKEDQTQHYRDKLLDHFTGWLRLQGVSFEELVMTPVPDVEGINLLLEKYGRALFDAGRPYNRYAELINSVAAKKPALRRNLQAAWDLAYTIGEVLGALRKNLILPADVGGSTTFALLEISEPKTRLVDLAFRALRPEQKLWPANV</sequence>
<protein>
    <submittedName>
        <fullName evidence="2">Uncharacterized protein</fullName>
    </submittedName>
</protein>
<evidence type="ECO:0000256" key="1">
    <source>
        <dbReference type="SAM" id="Phobius"/>
    </source>
</evidence>
<keyword evidence="4" id="KW-1185">Reference proteome</keyword>
<dbReference type="EMBL" id="CAMXCT030000433">
    <property type="protein sequence ID" value="CAL4766037.1"/>
    <property type="molecule type" value="Genomic_DNA"/>
</dbReference>
<keyword evidence="1" id="KW-0812">Transmembrane</keyword>
<reference evidence="3" key="2">
    <citation type="submission" date="2024-04" db="EMBL/GenBank/DDBJ databases">
        <authorList>
            <person name="Chen Y."/>
            <person name="Shah S."/>
            <person name="Dougan E. K."/>
            <person name="Thang M."/>
            <person name="Chan C."/>
        </authorList>
    </citation>
    <scope>NUCLEOTIDE SEQUENCE [LARGE SCALE GENOMIC DNA]</scope>
</reference>
<evidence type="ECO:0000313" key="3">
    <source>
        <dbReference type="EMBL" id="CAL1132100.1"/>
    </source>
</evidence>
<proteinExistence type="predicted"/>
<feature type="non-terminal residue" evidence="2">
    <location>
        <position position="1"/>
    </location>
</feature>
<evidence type="ECO:0000313" key="2">
    <source>
        <dbReference type="EMBL" id="CAI3978725.1"/>
    </source>
</evidence>
<organism evidence="2">
    <name type="scientific">Cladocopium goreaui</name>
    <dbReference type="NCBI Taxonomy" id="2562237"/>
    <lineage>
        <taxon>Eukaryota</taxon>
        <taxon>Sar</taxon>
        <taxon>Alveolata</taxon>
        <taxon>Dinophyceae</taxon>
        <taxon>Suessiales</taxon>
        <taxon>Symbiodiniaceae</taxon>
        <taxon>Cladocopium</taxon>
    </lineage>
</organism>
<reference evidence="2" key="1">
    <citation type="submission" date="2022-10" db="EMBL/GenBank/DDBJ databases">
        <authorList>
            <person name="Chen Y."/>
            <person name="Dougan E. K."/>
            <person name="Chan C."/>
            <person name="Rhodes N."/>
            <person name="Thang M."/>
        </authorList>
    </citation>
    <scope>NUCLEOTIDE SEQUENCE</scope>
</reference>
<dbReference type="OrthoDB" id="434360at2759"/>
<feature type="non-terminal residue" evidence="2">
    <location>
        <position position="1489"/>
    </location>
</feature>
<gene>
    <name evidence="2" type="ORF">C1SCF055_LOCUS6738</name>
</gene>
<feature type="transmembrane region" description="Helical" evidence="1">
    <location>
        <begin position="20"/>
        <end position="43"/>
    </location>
</feature>
<evidence type="ECO:0000313" key="4">
    <source>
        <dbReference type="Proteomes" id="UP001152797"/>
    </source>
</evidence>
<keyword evidence="1" id="KW-0472">Membrane</keyword>
<dbReference type="Proteomes" id="UP001152797">
    <property type="component" value="Unassembled WGS sequence"/>
</dbReference>
<dbReference type="EMBL" id="CAMXCT010000433">
    <property type="protein sequence ID" value="CAI3978725.1"/>
    <property type="molecule type" value="Genomic_DNA"/>
</dbReference>
<name>A0A9P1FLE0_9DINO</name>